<dbReference type="CDD" id="cd03286">
    <property type="entry name" value="ABC_MSH6_euk"/>
    <property type="match status" value="1"/>
</dbReference>
<dbReference type="InterPro" id="IPR045076">
    <property type="entry name" value="MutS"/>
</dbReference>
<dbReference type="Proteomes" id="UP001479436">
    <property type="component" value="Unassembled WGS sequence"/>
</dbReference>
<dbReference type="InterPro" id="IPR007696">
    <property type="entry name" value="DNA_mismatch_repair_MutS_core"/>
</dbReference>
<dbReference type="InterPro" id="IPR036187">
    <property type="entry name" value="DNA_mismatch_repair_MutS_sf"/>
</dbReference>
<dbReference type="InterPro" id="IPR007860">
    <property type="entry name" value="DNA_mmatch_repair_MutS_con_dom"/>
</dbReference>
<dbReference type="InterPro" id="IPR007695">
    <property type="entry name" value="DNA_mismatch_repair_MutS-lik_N"/>
</dbReference>
<feature type="compositionally biased region" description="Polar residues" evidence="8">
    <location>
        <begin position="1"/>
        <end position="12"/>
    </location>
</feature>
<gene>
    <name evidence="10" type="primary">MSH6</name>
    <name evidence="10" type="ORF">K7432_001227</name>
</gene>
<evidence type="ECO:0000256" key="6">
    <source>
        <dbReference type="PIRNR" id="PIRNR037677"/>
    </source>
</evidence>
<dbReference type="Pfam" id="PF05188">
    <property type="entry name" value="MutS_II"/>
    <property type="match status" value="1"/>
</dbReference>
<dbReference type="SUPFAM" id="SSF53150">
    <property type="entry name" value="DNA repair protein MutS, domain II"/>
    <property type="match status" value="1"/>
</dbReference>
<dbReference type="InterPro" id="IPR027417">
    <property type="entry name" value="P-loop_NTPase"/>
</dbReference>
<dbReference type="InterPro" id="IPR017261">
    <property type="entry name" value="DNA_mismatch_repair_MutS/MSH"/>
</dbReference>
<keyword evidence="3 6" id="KW-0227">DNA damage</keyword>
<dbReference type="PANTHER" id="PTHR11361">
    <property type="entry name" value="DNA MISMATCH REPAIR PROTEIN MUTS FAMILY MEMBER"/>
    <property type="match status" value="1"/>
</dbReference>
<dbReference type="Pfam" id="PF05192">
    <property type="entry name" value="MutS_III"/>
    <property type="match status" value="1"/>
</dbReference>
<dbReference type="PIRSF" id="PIRSF037677">
    <property type="entry name" value="DNA_mis_repair_Msh6"/>
    <property type="match status" value="1"/>
</dbReference>
<feature type="compositionally biased region" description="Low complexity" evidence="8">
    <location>
        <begin position="176"/>
        <end position="189"/>
    </location>
</feature>
<dbReference type="Pfam" id="PF00488">
    <property type="entry name" value="MutS_V"/>
    <property type="match status" value="1"/>
</dbReference>
<dbReference type="PROSITE" id="PS00486">
    <property type="entry name" value="DNA_MISMATCH_REPAIR_2"/>
    <property type="match status" value="1"/>
</dbReference>
<evidence type="ECO:0000256" key="3">
    <source>
        <dbReference type="ARBA" id="ARBA00022763"/>
    </source>
</evidence>
<name>A0ABR2X3C4_9FUNG</name>
<evidence type="ECO:0000313" key="11">
    <source>
        <dbReference type="Proteomes" id="UP001479436"/>
    </source>
</evidence>
<dbReference type="NCBIfam" id="NF003810">
    <property type="entry name" value="PRK05399.1"/>
    <property type="match status" value="1"/>
</dbReference>
<keyword evidence="5 6" id="KW-0238">DNA-binding</keyword>
<evidence type="ECO:0000256" key="7">
    <source>
        <dbReference type="RuleBase" id="RU003756"/>
    </source>
</evidence>
<evidence type="ECO:0000259" key="9">
    <source>
        <dbReference type="PROSITE" id="PS00486"/>
    </source>
</evidence>
<dbReference type="SUPFAM" id="SSF55271">
    <property type="entry name" value="DNA repair protein MutS, domain I"/>
    <property type="match status" value="1"/>
</dbReference>
<dbReference type="SMART" id="SM00533">
    <property type="entry name" value="MUTSd"/>
    <property type="match status" value="1"/>
</dbReference>
<keyword evidence="2 6" id="KW-0547">Nucleotide-binding</keyword>
<comment type="function">
    <text evidence="6 7">Component of the post-replicative DNA mismatch repair system (MMR).</text>
</comment>
<evidence type="ECO:0000256" key="1">
    <source>
        <dbReference type="ARBA" id="ARBA00006271"/>
    </source>
</evidence>
<accession>A0ABR2X3C4</accession>
<comment type="similarity">
    <text evidence="1 6 7">Belongs to the DNA mismatch repair MutS family.</text>
</comment>
<dbReference type="PANTHER" id="PTHR11361:SF148">
    <property type="entry name" value="DNA MISMATCH REPAIR PROTEIN MSH6"/>
    <property type="match status" value="1"/>
</dbReference>
<dbReference type="InterPro" id="IPR007861">
    <property type="entry name" value="DNA_mismatch_repair_MutS_clamp"/>
</dbReference>
<evidence type="ECO:0000256" key="4">
    <source>
        <dbReference type="ARBA" id="ARBA00022840"/>
    </source>
</evidence>
<feature type="domain" description="DNA mismatch repair proteins mutS family" evidence="9">
    <location>
        <begin position="998"/>
        <end position="1014"/>
    </location>
</feature>
<reference evidence="10 11" key="1">
    <citation type="submission" date="2023-04" db="EMBL/GenBank/DDBJ databases">
        <title>Genome of Basidiobolus ranarum AG-B5.</title>
        <authorList>
            <person name="Stajich J.E."/>
            <person name="Carter-House D."/>
            <person name="Gryganskyi A."/>
        </authorList>
    </citation>
    <scope>NUCLEOTIDE SEQUENCE [LARGE SCALE GENOMIC DNA]</scope>
    <source>
        <strain evidence="10 11">AG-B5</strain>
    </source>
</reference>
<keyword evidence="6 7" id="KW-0234">DNA repair</keyword>
<protein>
    <recommendedName>
        <fullName evidence="6">DNA mismatch repair protein</fullName>
    </recommendedName>
</protein>
<comment type="caution">
    <text evidence="10">The sequence shown here is derived from an EMBL/GenBank/DDBJ whole genome shotgun (WGS) entry which is preliminary data.</text>
</comment>
<dbReference type="InterPro" id="IPR016151">
    <property type="entry name" value="DNA_mismatch_repair_MutS_N"/>
</dbReference>
<dbReference type="Gene3D" id="3.40.1170.10">
    <property type="entry name" value="DNA repair protein MutS, domain I"/>
    <property type="match status" value="1"/>
</dbReference>
<organism evidence="10 11">
    <name type="scientific">Basidiobolus ranarum</name>
    <dbReference type="NCBI Taxonomy" id="34480"/>
    <lineage>
        <taxon>Eukaryota</taxon>
        <taxon>Fungi</taxon>
        <taxon>Fungi incertae sedis</taxon>
        <taxon>Zoopagomycota</taxon>
        <taxon>Entomophthoromycotina</taxon>
        <taxon>Basidiobolomycetes</taxon>
        <taxon>Basidiobolales</taxon>
        <taxon>Basidiobolaceae</taxon>
        <taxon>Basidiobolus</taxon>
    </lineage>
</organism>
<dbReference type="InterPro" id="IPR036678">
    <property type="entry name" value="MutS_con_dom_sf"/>
</dbReference>
<dbReference type="Gene3D" id="1.10.1420.10">
    <property type="match status" value="2"/>
</dbReference>
<dbReference type="SUPFAM" id="SSF48334">
    <property type="entry name" value="DNA repair protein MutS, domain III"/>
    <property type="match status" value="1"/>
</dbReference>
<sequence length="1160" mass="131425">MSNRTPKTQRTLFSFFKTPAKESKSSDKIPSVISECEPAQDKVISAEIKESLPESIVPRSKSNTDSSPSTQNSSPVGKVPSKTANDMDIDEEVPLASLSRTKRRVTYYESDEEDKEVQAIKVSTPRGSSRKLRRIVNSDDEDTFKPEEQESEPEPDPQMDADIVSSPESIEDSKKITTIIPRTPTTPRTTKAKFQQFMSPSCGRRAASFLDSPSKASPMRSDKKKEKNETRYHWLVNVQDANGNPVGHPDYDPRTLKVPSSAWNVFTPFEKQFWEIKSKHFDTVVFFKKGKFYELYEKDADIGHQEFDLKMTDRVNMRMVGVPESSFHHWASQFLAKGYKVAKVEQMETALGKTMRERTSQKKEEKIIRRELSSILTVGTLVDSGLLNNEMSTYCMAIKEECTGDSSLPSLGICFVDTATAAFYICSFEDDLERTRFETLVLQIKPKEVILEKGGISPRTLKVLKNSVNAPVWNYLTPETEFWDSVTTMDALRRGGYFDQTGEENKSSVDQDTGKWPAALLTFQDKHLAISALGGLTWYLRSLKLDKELLSLKNIHAYDPIHQTTSLILDGQTLVNLEIFENSFDGGEEGTVFKLLNRCSTPFGKRLFKKWLCHPLRSAEQINERLDAIETINTDFELQDELSVIFSSLPDLERIISRIHAGTCKLKELLSVLHSFEAINEVMNKMKQKSTNFTSKRLIYLLNSYPDLTERIKYFNEAFDHEVAEKEGNVIPHLGVEDDYDEVVKQLQEIESQFAFHLKDCRKKLNCPKVEYKDLGKELYQIEVPKNIKVPDNWIKLSQTKAVNRYWNTTTKSLVQSLNEAQETRNNILSNIQSRMYQKFDTNYPQWNKAVSVIAELDCLFSLAKSSISLGEPYSRPEFVDSPESILEFEELRHPCVIPGVATDFIPNDTYLGGSKSNIILLTGPNMGGKSTLLRQTCVAIIMAQLGCYVPARRCRMTTFDRIFTRIGANDNILAGQSTFMVELSETSKILREATPRSMVILDELGRGTSTFDGYAIAYSVLHYLATYVGCLGLFSTHYGMLTTEMEKTKNITLMHMSCQVDEERKEVTFLYKLQEGSCPKSYGMNVANMAGVPRAIVDKAEEAAKKFEENQHSKQAVTSIQNETALAAQSDFAFLWKLGSIDNPRTQNALKSIAHQWAD</sequence>
<dbReference type="Pfam" id="PF05190">
    <property type="entry name" value="MutS_IV"/>
    <property type="match status" value="1"/>
</dbReference>
<keyword evidence="4 6" id="KW-0067">ATP-binding</keyword>
<dbReference type="InterPro" id="IPR000432">
    <property type="entry name" value="DNA_mismatch_repair_MutS_C"/>
</dbReference>
<evidence type="ECO:0000256" key="5">
    <source>
        <dbReference type="ARBA" id="ARBA00023125"/>
    </source>
</evidence>
<proteinExistence type="inferred from homology"/>
<feature type="region of interest" description="Disordered" evidence="8">
    <location>
        <begin position="1"/>
        <end position="228"/>
    </location>
</feature>
<evidence type="ECO:0000256" key="2">
    <source>
        <dbReference type="ARBA" id="ARBA00022741"/>
    </source>
</evidence>
<dbReference type="SUPFAM" id="SSF52540">
    <property type="entry name" value="P-loop containing nucleoside triphosphate hydrolases"/>
    <property type="match status" value="1"/>
</dbReference>
<dbReference type="Gene3D" id="3.40.50.300">
    <property type="entry name" value="P-loop containing nucleotide triphosphate hydrolases"/>
    <property type="match status" value="1"/>
</dbReference>
<evidence type="ECO:0000256" key="8">
    <source>
        <dbReference type="SAM" id="MobiDB-lite"/>
    </source>
</evidence>
<dbReference type="SMART" id="SM00534">
    <property type="entry name" value="MUTSac"/>
    <property type="match status" value="1"/>
</dbReference>
<dbReference type="EMBL" id="JASJQH010000026">
    <property type="protein sequence ID" value="KAK9768260.1"/>
    <property type="molecule type" value="Genomic_DNA"/>
</dbReference>
<dbReference type="Gene3D" id="3.30.420.110">
    <property type="entry name" value="MutS, connector domain"/>
    <property type="match status" value="1"/>
</dbReference>
<evidence type="ECO:0000313" key="10">
    <source>
        <dbReference type="EMBL" id="KAK9768260.1"/>
    </source>
</evidence>
<keyword evidence="11" id="KW-1185">Reference proteome</keyword>
<feature type="compositionally biased region" description="Acidic residues" evidence="8">
    <location>
        <begin position="149"/>
        <end position="159"/>
    </location>
</feature>
<dbReference type="Pfam" id="PF01624">
    <property type="entry name" value="MutS_I"/>
    <property type="match status" value="1"/>
</dbReference>
<feature type="compositionally biased region" description="Polar residues" evidence="8">
    <location>
        <begin position="60"/>
        <end position="75"/>
    </location>
</feature>